<keyword evidence="2" id="KW-1185">Reference proteome</keyword>
<comment type="caution">
    <text evidence="1">The sequence shown here is derived from an EMBL/GenBank/DDBJ whole genome shotgun (WGS) entry which is preliminary data.</text>
</comment>
<name>A0ACD3QZL3_LARCR</name>
<accession>A0ACD3QZL3</accession>
<evidence type="ECO:0000313" key="1">
    <source>
        <dbReference type="EMBL" id="TMS12575.1"/>
    </source>
</evidence>
<sequence length="94" mass="10561">MAAVCAELKSRDGLRQKVRVRVRVDNDLSSVIAAVHELHLNVSSILNQLVEREKTGVCAEEEEEDDEEGSDEEDEEPEDPPKYESQPPAKRSKT</sequence>
<dbReference type="EMBL" id="CM011685">
    <property type="protein sequence ID" value="TMS12575.1"/>
    <property type="molecule type" value="Genomic_DNA"/>
</dbReference>
<reference evidence="1" key="1">
    <citation type="submission" date="2018-11" db="EMBL/GenBank/DDBJ databases">
        <title>The sequence and de novo assembly of Larimichthys crocea genome using PacBio and Hi-C technologies.</title>
        <authorList>
            <person name="Xu P."/>
            <person name="Chen B."/>
            <person name="Zhou Z."/>
            <person name="Ke Q."/>
            <person name="Wu Y."/>
            <person name="Bai H."/>
            <person name="Pu F."/>
        </authorList>
    </citation>
    <scope>NUCLEOTIDE SEQUENCE</scope>
    <source>
        <tissue evidence="1">Muscle</tissue>
    </source>
</reference>
<gene>
    <name evidence="1" type="ORF">E3U43_017533</name>
</gene>
<evidence type="ECO:0000313" key="2">
    <source>
        <dbReference type="Proteomes" id="UP000793456"/>
    </source>
</evidence>
<proteinExistence type="predicted"/>
<dbReference type="Proteomes" id="UP000793456">
    <property type="component" value="Chromosome XII"/>
</dbReference>
<organism evidence="1 2">
    <name type="scientific">Larimichthys crocea</name>
    <name type="common">Large yellow croaker</name>
    <name type="synonym">Pseudosciaena crocea</name>
    <dbReference type="NCBI Taxonomy" id="215358"/>
    <lineage>
        <taxon>Eukaryota</taxon>
        <taxon>Metazoa</taxon>
        <taxon>Chordata</taxon>
        <taxon>Craniata</taxon>
        <taxon>Vertebrata</taxon>
        <taxon>Euteleostomi</taxon>
        <taxon>Actinopterygii</taxon>
        <taxon>Neopterygii</taxon>
        <taxon>Teleostei</taxon>
        <taxon>Neoteleostei</taxon>
        <taxon>Acanthomorphata</taxon>
        <taxon>Eupercaria</taxon>
        <taxon>Sciaenidae</taxon>
        <taxon>Larimichthys</taxon>
    </lineage>
</organism>
<protein>
    <submittedName>
        <fullName evidence="1">Uncharacterized protein</fullName>
    </submittedName>
</protein>